<feature type="region of interest" description="Disordered" evidence="7">
    <location>
        <begin position="261"/>
        <end position="337"/>
    </location>
</feature>
<feature type="compositionally biased region" description="Basic residues" evidence="7">
    <location>
        <begin position="145"/>
        <end position="160"/>
    </location>
</feature>
<keyword evidence="3" id="KW-0805">Transcription regulation</keyword>
<gene>
    <name evidence="9" type="ORF">P691DRAFT_844052</name>
</gene>
<reference evidence="9" key="1">
    <citation type="submission" date="2020-11" db="EMBL/GenBank/DDBJ databases">
        <authorList>
            <consortium name="DOE Joint Genome Institute"/>
            <person name="Ahrendt S."/>
            <person name="Riley R."/>
            <person name="Andreopoulos W."/>
            <person name="Labutti K."/>
            <person name="Pangilinan J."/>
            <person name="Ruiz-Duenas F.J."/>
            <person name="Barrasa J.M."/>
            <person name="Sanchez-Garcia M."/>
            <person name="Camarero S."/>
            <person name="Miyauchi S."/>
            <person name="Serrano A."/>
            <person name="Linde D."/>
            <person name="Babiker R."/>
            <person name="Drula E."/>
            <person name="Ayuso-Fernandez I."/>
            <person name="Pacheco R."/>
            <person name="Padilla G."/>
            <person name="Ferreira P."/>
            <person name="Barriuso J."/>
            <person name="Kellner H."/>
            <person name="Castanera R."/>
            <person name="Alfaro M."/>
            <person name="Ramirez L."/>
            <person name="Pisabarro A.G."/>
            <person name="Kuo A."/>
            <person name="Tritt A."/>
            <person name="Lipzen A."/>
            <person name="He G."/>
            <person name="Yan M."/>
            <person name="Ng V."/>
            <person name="Cullen D."/>
            <person name="Martin F."/>
            <person name="Rosso M.-N."/>
            <person name="Henrissat B."/>
            <person name="Hibbett D."/>
            <person name="Martinez A.T."/>
            <person name="Grigoriev I.V."/>
        </authorList>
    </citation>
    <scope>NUCLEOTIDE SEQUENCE</scope>
    <source>
        <strain evidence="9">MF-IS2</strain>
    </source>
</reference>
<evidence type="ECO:0000256" key="5">
    <source>
        <dbReference type="ARBA" id="ARBA00023163"/>
    </source>
</evidence>
<feature type="compositionally biased region" description="Pro residues" evidence="7">
    <location>
        <begin position="261"/>
        <end position="283"/>
    </location>
</feature>
<evidence type="ECO:0000256" key="7">
    <source>
        <dbReference type="SAM" id="MobiDB-lite"/>
    </source>
</evidence>
<name>A0A9P5X490_9AGAR</name>
<feature type="region of interest" description="Disordered" evidence="7">
    <location>
        <begin position="1"/>
        <end position="61"/>
    </location>
</feature>
<keyword evidence="1" id="KW-0479">Metal-binding</keyword>
<keyword evidence="6" id="KW-0539">Nucleus</keyword>
<protein>
    <recommendedName>
        <fullName evidence="8">Zn(2)-C6 fungal-type domain-containing protein</fullName>
    </recommendedName>
</protein>
<dbReference type="Proteomes" id="UP000807342">
    <property type="component" value="Unassembled WGS sequence"/>
</dbReference>
<evidence type="ECO:0000256" key="6">
    <source>
        <dbReference type="ARBA" id="ARBA00023242"/>
    </source>
</evidence>
<proteinExistence type="predicted"/>
<dbReference type="InterPro" id="IPR050335">
    <property type="entry name" value="ERT1_acuK_gluconeogen_tf"/>
</dbReference>
<evidence type="ECO:0000256" key="3">
    <source>
        <dbReference type="ARBA" id="ARBA00023015"/>
    </source>
</evidence>
<dbReference type="GO" id="GO:0000981">
    <property type="term" value="F:DNA-binding transcription factor activity, RNA polymerase II-specific"/>
    <property type="evidence" value="ECO:0007669"/>
    <property type="project" value="InterPro"/>
</dbReference>
<dbReference type="GO" id="GO:0008270">
    <property type="term" value="F:zinc ion binding"/>
    <property type="evidence" value="ECO:0007669"/>
    <property type="project" value="InterPro"/>
</dbReference>
<dbReference type="PROSITE" id="PS50048">
    <property type="entry name" value="ZN2_CY6_FUNGAL_2"/>
    <property type="match status" value="1"/>
</dbReference>
<feature type="region of interest" description="Disordered" evidence="7">
    <location>
        <begin position="356"/>
        <end position="421"/>
    </location>
</feature>
<dbReference type="EMBL" id="MU151518">
    <property type="protein sequence ID" value="KAF9443112.1"/>
    <property type="molecule type" value="Genomic_DNA"/>
</dbReference>
<evidence type="ECO:0000256" key="1">
    <source>
        <dbReference type="ARBA" id="ARBA00022723"/>
    </source>
</evidence>
<keyword evidence="5" id="KW-0804">Transcription</keyword>
<dbReference type="PANTHER" id="PTHR47659:SF7">
    <property type="entry name" value="FUNGAL TRANSCRIPTIONAL REGULATORY PROTEIN, N-TERMINAL DOMAIN-CONTAINING PROTEIN"/>
    <property type="match status" value="1"/>
</dbReference>
<dbReference type="OrthoDB" id="5575144at2759"/>
<dbReference type="AlphaFoldDB" id="A0A9P5X490"/>
<dbReference type="CDD" id="cd00067">
    <property type="entry name" value="GAL4"/>
    <property type="match status" value="1"/>
</dbReference>
<keyword evidence="4" id="KW-0238">DNA-binding</keyword>
<evidence type="ECO:0000313" key="10">
    <source>
        <dbReference type="Proteomes" id="UP000807342"/>
    </source>
</evidence>
<dbReference type="InterPro" id="IPR001138">
    <property type="entry name" value="Zn2Cys6_DnaBD"/>
</dbReference>
<feature type="region of interest" description="Disordered" evidence="7">
    <location>
        <begin position="142"/>
        <end position="245"/>
    </location>
</feature>
<keyword evidence="2" id="KW-0862">Zinc</keyword>
<accession>A0A9P5X490</accession>
<evidence type="ECO:0000256" key="4">
    <source>
        <dbReference type="ARBA" id="ARBA00023125"/>
    </source>
</evidence>
<feature type="compositionally biased region" description="Pro residues" evidence="7">
    <location>
        <begin position="21"/>
        <end position="50"/>
    </location>
</feature>
<dbReference type="SMART" id="SM00066">
    <property type="entry name" value="GAL4"/>
    <property type="match status" value="1"/>
</dbReference>
<comment type="caution">
    <text evidence="9">The sequence shown here is derived from an EMBL/GenBank/DDBJ whole genome shotgun (WGS) entry which is preliminary data.</text>
</comment>
<evidence type="ECO:0000313" key="9">
    <source>
        <dbReference type="EMBL" id="KAF9443112.1"/>
    </source>
</evidence>
<evidence type="ECO:0000256" key="2">
    <source>
        <dbReference type="ARBA" id="ARBA00022833"/>
    </source>
</evidence>
<organism evidence="9 10">
    <name type="scientific">Macrolepiota fuliginosa MF-IS2</name>
    <dbReference type="NCBI Taxonomy" id="1400762"/>
    <lineage>
        <taxon>Eukaryota</taxon>
        <taxon>Fungi</taxon>
        <taxon>Dikarya</taxon>
        <taxon>Basidiomycota</taxon>
        <taxon>Agaricomycotina</taxon>
        <taxon>Agaricomycetes</taxon>
        <taxon>Agaricomycetidae</taxon>
        <taxon>Agaricales</taxon>
        <taxon>Agaricineae</taxon>
        <taxon>Agaricaceae</taxon>
        <taxon>Macrolepiota</taxon>
    </lineage>
</organism>
<feature type="compositionally biased region" description="Polar residues" evidence="7">
    <location>
        <begin position="311"/>
        <end position="325"/>
    </location>
</feature>
<feature type="compositionally biased region" description="Pro residues" evidence="7">
    <location>
        <begin position="171"/>
        <end position="195"/>
    </location>
</feature>
<keyword evidence="10" id="KW-1185">Reference proteome</keyword>
<evidence type="ECO:0000259" key="8">
    <source>
        <dbReference type="PROSITE" id="PS50048"/>
    </source>
</evidence>
<feature type="domain" description="Zn(2)-C6 fungal-type" evidence="8">
    <location>
        <begin position="110"/>
        <end position="141"/>
    </location>
</feature>
<sequence length="421" mass="43717">MATISEQPKPPAAQDHQYPPGVVPYPQPYSPPFPPPPPGYPPFFAYPPPADAAHAENGQAQGPPAPYMMAFAPGGMVYAYPTPQGAAFPPPASSVPPALAKPKRKQVKMACTNCAAACKRCDESRPCERCIKYGMSNTCVDGQRKERKKGIKRGPYKRKNKNSDTQGSYPPEWPAAGQPPPPTVPPAAIPVPHQFPPEGFYPVYYGPPDGQQTNPDGSPAQPPPPPPPLPHHPPPHVGVNGQPAMLPPYFYAAYPPFSHYPPMFPPPGLPPPPPGTQPPPQQPPTHAGEQPPTASPSAGHVADAAKKNGEVGNQTPPMSTASATSVGGEGISLNAGDGGVAAAINASINTGFGTKKRMRGAKAANGANGEPRTKRTKVTRAAVKDVGVRPAEVEGVGGGEKDADAEGEVVDENGSGNESSA</sequence>
<dbReference type="PANTHER" id="PTHR47659">
    <property type="entry name" value="ZN(II)2CYS6 TRANSCRIPTION FACTOR (EUROFUNG)-RELATED"/>
    <property type="match status" value="1"/>
</dbReference>
<dbReference type="GO" id="GO:0003677">
    <property type="term" value="F:DNA binding"/>
    <property type="evidence" value="ECO:0007669"/>
    <property type="project" value="UniProtKB-KW"/>
</dbReference>
<feature type="compositionally biased region" description="Pro residues" evidence="7">
    <location>
        <begin position="220"/>
        <end position="236"/>
    </location>
</feature>